<dbReference type="InterPro" id="IPR013482">
    <property type="entry name" value="Molybde_CF_guanTrfase"/>
</dbReference>
<keyword evidence="2 8" id="KW-0808">Transferase</keyword>
<evidence type="ECO:0000256" key="1">
    <source>
        <dbReference type="ARBA" id="ARBA00022490"/>
    </source>
</evidence>
<dbReference type="GO" id="GO:0006777">
    <property type="term" value="P:Mo-molybdopterin cofactor biosynthetic process"/>
    <property type="evidence" value="ECO:0007669"/>
    <property type="project" value="UniProtKB-KW"/>
</dbReference>
<feature type="binding site" evidence="8">
    <location>
        <position position="102"/>
    </location>
    <ligand>
        <name>GTP</name>
        <dbReference type="ChEBI" id="CHEBI:37565"/>
    </ligand>
</feature>
<keyword evidence="7 8" id="KW-0501">Molybdenum cofactor biosynthesis</keyword>
<evidence type="ECO:0000256" key="4">
    <source>
        <dbReference type="ARBA" id="ARBA00022741"/>
    </source>
</evidence>
<organism evidence="10">
    <name type="scientific">Rhodothermus marinus</name>
    <name type="common">Rhodothermus obamensis</name>
    <dbReference type="NCBI Taxonomy" id="29549"/>
    <lineage>
        <taxon>Bacteria</taxon>
        <taxon>Pseudomonadati</taxon>
        <taxon>Rhodothermota</taxon>
        <taxon>Rhodothermia</taxon>
        <taxon>Rhodothermales</taxon>
        <taxon>Rhodothermaceae</taxon>
        <taxon>Rhodothermus</taxon>
    </lineage>
</organism>
<dbReference type="EC" id="2.7.7.77" evidence="8"/>
<name>A0A7V2B1L1_RHOMR</name>
<protein>
    <recommendedName>
        <fullName evidence="8">Probable molybdenum cofactor guanylyltransferase</fullName>
        <shortName evidence="8">MoCo guanylyltransferase</shortName>
        <ecNumber evidence="8">2.7.7.77</ecNumber>
    </recommendedName>
    <alternativeName>
        <fullName evidence="8">GTP:molybdopterin guanylyltransferase</fullName>
    </alternativeName>
    <alternativeName>
        <fullName evidence="8">Mo-MPT guanylyltransferase</fullName>
    </alternativeName>
    <alternativeName>
        <fullName evidence="8">Molybdopterin guanylyltransferase</fullName>
    </alternativeName>
    <alternativeName>
        <fullName evidence="8">Molybdopterin-guanine dinucleotide synthase</fullName>
        <shortName evidence="8">MGD synthase</shortName>
    </alternativeName>
</protein>
<evidence type="ECO:0000259" key="9">
    <source>
        <dbReference type="Pfam" id="PF12804"/>
    </source>
</evidence>
<dbReference type="InterPro" id="IPR025877">
    <property type="entry name" value="MobA-like_NTP_Trfase"/>
</dbReference>
<comment type="domain">
    <text evidence="8">The N-terminal domain determines nucleotide recognition and specific binding, while the C-terminal domain determines the specific binding to the target protein.</text>
</comment>
<feature type="binding site" evidence="8">
    <location>
        <position position="73"/>
    </location>
    <ligand>
        <name>GTP</name>
        <dbReference type="ChEBI" id="CHEBI:37565"/>
    </ligand>
</feature>
<feature type="binding site" evidence="8">
    <location>
        <position position="102"/>
    </location>
    <ligand>
        <name>Mg(2+)</name>
        <dbReference type="ChEBI" id="CHEBI:18420"/>
    </ligand>
</feature>
<comment type="caution">
    <text evidence="8">Lacks conserved residue(s) required for the propagation of feature annotation.</text>
</comment>
<dbReference type="CDD" id="cd02503">
    <property type="entry name" value="MobA"/>
    <property type="match status" value="1"/>
</dbReference>
<reference evidence="10" key="1">
    <citation type="journal article" date="2020" name="mSystems">
        <title>Genome- and Community-Level Interaction Insights into Carbon Utilization and Element Cycling Functions of Hydrothermarchaeota in Hydrothermal Sediment.</title>
        <authorList>
            <person name="Zhou Z."/>
            <person name="Liu Y."/>
            <person name="Xu W."/>
            <person name="Pan J."/>
            <person name="Luo Z.H."/>
            <person name="Li M."/>
        </authorList>
    </citation>
    <scope>NUCLEOTIDE SEQUENCE [LARGE SCALE GENOMIC DNA]</scope>
    <source>
        <strain evidence="10">SpSt-143</strain>
    </source>
</reference>
<dbReference type="SUPFAM" id="SSF53448">
    <property type="entry name" value="Nucleotide-diphospho-sugar transferases"/>
    <property type="match status" value="1"/>
</dbReference>
<comment type="caution">
    <text evidence="10">The sequence shown here is derived from an EMBL/GenBank/DDBJ whole genome shotgun (WGS) entry which is preliminary data.</text>
</comment>
<dbReference type="GO" id="GO:0005525">
    <property type="term" value="F:GTP binding"/>
    <property type="evidence" value="ECO:0007669"/>
    <property type="project" value="UniProtKB-UniRule"/>
</dbReference>
<comment type="similarity">
    <text evidence="8">Belongs to the MobA family.</text>
</comment>
<comment type="catalytic activity">
    <reaction evidence="8">
        <text>Mo-molybdopterin + GTP + H(+) = Mo-molybdopterin guanine dinucleotide + diphosphate</text>
        <dbReference type="Rhea" id="RHEA:34243"/>
        <dbReference type="ChEBI" id="CHEBI:15378"/>
        <dbReference type="ChEBI" id="CHEBI:33019"/>
        <dbReference type="ChEBI" id="CHEBI:37565"/>
        <dbReference type="ChEBI" id="CHEBI:71302"/>
        <dbReference type="ChEBI" id="CHEBI:71310"/>
        <dbReference type="EC" id="2.7.7.77"/>
    </reaction>
</comment>
<feature type="binding site" evidence="8">
    <location>
        <begin position="12"/>
        <end position="14"/>
    </location>
    <ligand>
        <name>GTP</name>
        <dbReference type="ChEBI" id="CHEBI:37565"/>
    </ligand>
</feature>
<feature type="binding site" evidence="8">
    <location>
        <position position="24"/>
    </location>
    <ligand>
        <name>GTP</name>
        <dbReference type="ChEBI" id="CHEBI:37565"/>
    </ligand>
</feature>
<dbReference type="Gene3D" id="3.90.550.10">
    <property type="entry name" value="Spore Coat Polysaccharide Biosynthesis Protein SpsA, Chain A"/>
    <property type="match status" value="1"/>
</dbReference>
<evidence type="ECO:0000313" key="10">
    <source>
        <dbReference type="EMBL" id="HER96633.1"/>
    </source>
</evidence>
<dbReference type="Pfam" id="PF12804">
    <property type="entry name" value="NTP_transf_3"/>
    <property type="match status" value="1"/>
</dbReference>
<keyword evidence="10" id="KW-0548">Nucleotidyltransferase</keyword>
<dbReference type="HAMAP" id="MF_00316">
    <property type="entry name" value="MobA"/>
    <property type="match status" value="1"/>
</dbReference>
<evidence type="ECO:0000256" key="5">
    <source>
        <dbReference type="ARBA" id="ARBA00022842"/>
    </source>
</evidence>
<dbReference type="GO" id="GO:0061603">
    <property type="term" value="F:molybdenum cofactor guanylyltransferase activity"/>
    <property type="evidence" value="ECO:0007669"/>
    <property type="project" value="UniProtKB-EC"/>
</dbReference>
<dbReference type="GO" id="GO:0005737">
    <property type="term" value="C:cytoplasm"/>
    <property type="evidence" value="ECO:0007669"/>
    <property type="project" value="UniProtKB-SubCell"/>
</dbReference>
<evidence type="ECO:0000256" key="6">
    <source>
        <dbReference type="ARBA" id="ARBA00023134"/>
    </source>
</evidence>
<dbReference type="PANTHER" id="PTHR19136:SF81">
    <property type="entry name" value="MOLYBDENUM COFACTOR GUANYLYLTRANSFERASE"/>
    <property type="match status" value="1"/>
</dbReference>
<evidence type="ECO:0000256" key="8">
    <source>
        <dbReference type="HAMAP-Rule" id="MF_00316"/>
    </source>
</evidence>
<dbReference type="GO" id="GO:0046872">
    <property type="term" value="F:metal ion binding"/>
    <property type="evidence" value="ECO:0007669"/>
    <property type="project" value="UniProtKB-KW"/>
</dbReference>
<evidence type="ECO:0000256" key="2">
    <source>
        <dbReference type="ARBA" id="ARBA00022679"/>
    </source>
</evidence>
<comment type="function">
    <text evidence="8">Transfers a GMP moiety from GTP to Mo-molybdopterin (Mo-MPT) cofactor (Moco or molybdenum cofactor) to form Mo-molybdopterin guanine dinucleotide (Mo-MGD) cofactor.</text>
</comment>
<dbReference type="EMBL" id="DSGB01000006">
    <property type="protein sequence ID" value="HER96633.1"/>
    <property type="molecule type" value="Genomic_DNA"/>
</dbReference>
<sequence length="200" mass="21228">MPKPNDLTALLLAGGQSRRFGRDKARARVGSQTMLQHVYCVVQAVTPHVLLSIRADGDAYLDLLPEAIPRLPDPLPHAGPLAGLVAGLRAATTPWLLAVACDLPGLTPETLSCLLKARTAQANAVVPITPDGQRHPLCALYHVPSVQPIAEAHLAAGCLALHALLERLHVMTVPLAPFALHNINTPADLAAFGRNWPLAH</sequence>
<keyword evidence="1 8" id="KW-0963">Cytoplasm</keyword>
<evidence type="ECO:0000256" key="3">
    <source>
        <dbReference type="ARBA" id="ARBA00022723"/>
    </source>
</evidence>
<comment type="cofactor">
    <cofactor evidence="8">
        <name>Mg(2+)</name>
        <dbReference type="ChEBI" id="CHEBI:18420"/>
    </cofactor>
</comment>
<keyword evidence="4 8" id="KW-0547">Nucleotide-binding</keyword>
<proteinExistence type="inferred from homology"/>
<keyword evidence="5 8" id="KW-0460">Magnesium</keyword>
<keyword evidence="6 8" id="KW-0342">GTP-binding</keyword>
<dbReference type="AlphaFoldDB" id="A0A7V2B1L1"/>
<feature type="domain" description="MobA-like NTP transferase" evidence="9">
    <location>
        <begin position="9"/>
        <end position="157"/>
    </location>
</feature>
<comment type="subcellular location">
    <subcellularLocation>
        <location evidence="8">Cytoplasm</location>
    </subcellularLocation>
</comment>
<evidence type="ECO:0000256" key="7">
    <source>
        <dbReference type="ARBA" id="ARBA00023150"/>
    </source>
</evidence>
<accession>A0A7V2B1L1</accession>
<dbReference type="PANTHER" id="PTHR19136">
    <property type="entry name" value="MOLYBDENUM COFACTOR GUANYLYLTRANSFERASE"/>
    <property type="match status" value="1"/>
</dbReference>
<keyword evidence="3 8" id="KW-0479">Metal-binding</keyword>
<gene>
    <name evidence="8" type="primary">mobA</name>
    <name evidence="10" type="ORF">ENO59_08980</name>
</gene>
<dbReference type="InterPro" id="IPR029044">
    <property type="entry name" value="Nucleotide-diphossugar_trans"/>
</dbReference>